<dbReference type="Proteomes" id="UP000663891">
    <property type="component" value="Unassembled WGS sequence"/>
</dbReference>
<evidence type="ECO:0000313" key="2">
    <source>
        <dbReference type="EMBL" id="CAF3836735.1"/>
    </source>
</evidence>
<organism evidence="2 3">
    <name type="scientific">Adineta steineri</name>
    <dbReference type="NCBI Taxonomy" id="433720"/>
    <lineage>
        <taxon>Eukaryota</taxon>
        <taxon>Metazoa</taxon>
        <taxon>Spiralia</taxon>
        <taxon>Gnathifera</taxon>
        <taxon>Rotifera</taxon>
        <taxon>Eurotatoria</taxon>
        <taxon>Bdelloidea</taxon>
        <taxon>Adinetida</taxon>
        <taxon>Adinetidae</taxon>
        <taxon>Adineta</taxon>
    </lineage>
</organism>
<dbReference type="GO" id="GO:0090374">
    <property type="term" value="P:oligopeptide export from mitochondrion"/>
    <property type="evidence" value="ECO:0007669"/>
    <property type="project" value="TreeGrafter"/>
</dbReference>
<dbReference type="GO" id="GO:0015421">
    <property type="term" value="F:ABC-type oligopeptide transporter activity"/>
    <property type="evidence" value="ECO:0007669"/>
    <property type="project" value="TreeGrafter"/>
</dbReference>
<gene>
    <name evidence="2" type="ORF">OKA104_LOCUS20638</name>
    <name evidence="1" type="ORF">VCS650_LOCUS19795</name>
</gene>
<evidence type="ECO:0000313" key="1">
    <source>
        <dbReference type="EMBL" id="CAF1095452.1"/>
    </source>
</evidence>
<sequence length="84" mass="9331">MPIGDIKISYQGVTYETPKTVDSAQIDDPNRTSTIIAHRLSTIRSCDLIHVLEMGPIAESGTHTELIEKHGIYHTMLNAQNNVQ</sequence>
<dbReference type="AlphaFoldDB" id="A0A819DRG8"/>
<reference evidence="2" key="1">
    <citation type="submission" date="2021-02" db="EMBL/GenBank/DDBJ databases">
        <authorList>
            <person name="Nowell W R."/>
        </authorList>
    </citation>
    <scope>NUCLEOTIDE SEQUENCE</scope>
</reference>
<protein>
    <submittedName>
        <fullName evidence="2">Uncharacterized protein</fullName>
    </submittedName>
</protein>
<dbReference type="OrthoDB" id="6500128at2759"/>
<dbReference type="InterPro" id="IPR027417">
    <property type="entry name" value="P-loop_NTPase"/>
</dbReference>
<name>A0A819DRG8_9BILA</name>
<dbReference type="EMBL" id="CAJNON010000200">
    <property type="protein sequence ID" value="CAF1095452.1"/>
    <property type="molecule type" value="Genomic_DNA"/>
</dbReference>
<dbReference type="PANTHER" id="PTHR43394">
    <property type="entry name" value="ATP-DEPENDENT PERMEASE MDL1, MITOCHONDRIAL"/>
    <property type="match status" value="1"/>
</dbReference>
<dbReference type="PANTHER" id="PTHR43394:SF1">
    <property type="entry name" value="ATP-BINDING CASSETTE SUB-FAMILY B MEMBER 10, MITOCHONDRIAL"/>
    <property type="match status" value="1"/>
</dbReference>
<dbReference type="SUPFAM" id="SSF52540">
    <property type="entry name" value="P-loop containing nucleoside triphosphate hydrolases"/>
    <property type="match status" value="1"/>
</dbReference>
<dbReference type="EMBL" id="CAJOAY010001390">
    <property type="protein sequence ID" value="CAF3836735.1"/>
    <property type="molecule type" value="Genomic_DNA"/>
</dbReference>
<dbReference type="Gene3D" id="3.40.50.300">
    <property type="entry name" value="P-loop containing nucleotide triphosphate hydrolases"/>
    <property type="match status" value="1"/>
</dbReference>
<dbReference type="GO" id="GO:0005743">
    <property type="term" value="C:mitochondrial inner membrane"/>
    <property type="evidence" value="ECO:0007669"/>
    <property type="project" value="TreeGrafter"/>
</dbReference>
<comment type="caution">
    <text evidence="2">The sequence shown here is derived from an EMBL/GenBank/DDBJ whole genome shotgun (WGS) entry which is preliminary data.</text>
</comment>
<accession>A0A819DRG8</accession>
<evidence type="ECO:0000313" key="3">
    <source>
        <dbReference type="Proteomes" id="UP000663881"/>
    </source>
</evidence>
<dbReference type="InterPro" id="IPR039421">
    <property type="entry name" value="Type_1_exporter"/>
</dbReference>
<dbReference type="Proteomes" id="UP000663881">
    <property type="component" value="Unassembled WGS sequence"/>
</dbReference>
<proteinExistence type="predicted"/>